<dbReference type="EMBL" id="MLFT02000007">
    <property type="protein sequence ID" value="PHT42353.1"/>
    <property type="molecule type" value="Genomic_DNA"/>
</dbReference>
<dbReference type="SUPFAM" id="SSF50630">
    <property type="entry name" value="Acid proteases"/>
    <property type="match status" value="1"/>
</dbReference>
<evidence type="ECO:0000256" key="1">
    <source>
        <dbReference type="ARBA" id="ARBA00007447"/>
    </source>
</evidence>
<keyword evidence="4" id="KW-1185">Reference proteome</keyword>
<feature type="domain" description="Peptidase A1" evidence="2">
    <location>
        <begin position="1"/>
        <end position="350"/>
    </location>
</feature>
<dbReference type="Gene3D" id="2.40.70.10">
    <property type="entry name" value="Acid Proteases"/>
    <property type="match status" value="2"/>
</dbReference>
<dbReference type="Pfam" id="PF14543">
    <property type="entry name" value="TAXi_N"/>
    <property type="match status" value="1"/>
</dbReference>
<dbReference type="Pfam" id="PF14541">
    <property type="entry name" value="TAXi_C"/>
    <property type="match status" value="1"/>
</dbReference>
<dbReference type="InterPro" id="IPR033121">
    <property type="entry name" value="PEPTIDASE_A1"/>
</dbReference>
<dbReference type="InterPro" id="IPR032861">
    <property type="entry name" value="TAXi_N"/>
</dbReference>
<dbReference type="PROSITE" id="PS51767">
    <property type="entry name" value="PEPTIDASE_A1"/>
    <property type="match status" value="1"/>
</dbReference>
<name>A0A2G2WAS1_CAPBA</name>
<sequence length="355" mass="39696">MSIDLTKLPDPPMPSYTFTLFSRDLFEKSKFNDYDSLLESKLARCQARADHLASILANGNVIGANGTLTRPHGARENKGTCVYDLTYEDKSRTKGWIAEDVITFVLDQNRATILFGCGKDQMNGKKHFSPEYSGIAGIGRRVLSGGYSLPSQFEADIMAMCLPGIYSGKGSTISFHTTPFKITTSAKLLPNSAYPHYYFVNLYKVFINDKEIPLNKSIWNSRKFITGGCIVDTGTTITRFPRDFYTAFRDTFIQQVQGIPLIHNPRGHLDTCYKVDPGVVPNFPVVKMYFGQQNPNNLLLLTHQRVMFHLRGIFCLAFGSWDQDSAVLGSNQLQRIGLTFNTAANTLSFDLDACD</sequence>
<gene>
    <name evidence="3" type="ORF">CQW23_16378</name>
</gene>
<dbReference type="GO" id="GO:0004190">
    <property type="term" value="F:aspartic-type endopeptidase activity"/>
    <property type="evidence" value="ECO:0007669"/>
    <property type="project" value="InterPro"/>
</dbReference>
<dbReference type="InterPro" id="IPR021109">
    <property type="entry name" value="Peptidase_aspartic_dom_sf"/>
</dbReference>
<dbReference type="InterPro" id="IPR001461">
    <property type="entry name" value="Aspartic_peptidase_A1"/>
</dbReference>
<evidence type="ECO:0000313" key="3">
    <source>
        <dbReference type="EMBL" id="PHT42353.1"/>
    </source>
</evidence>
<organism evidence="3 4">
    <name type="scientific">Capsicum baccatum</name>
    <name type="common">Peruvian pepper</name>
    <dbReference type="NCBI Taxonomy" id="33114"/>
    <lineage>
        <taxon>Eukaryota</taxon>
        <taxon>Viridiplantae</taxon>
        <taxon>Streptophyta</taxon>
        <taxon>Embryophyta</taxon>
        <taxon>Tracheophyta</taxon>
        <taxon>Spermatophyta</taxon>
        <taxon>Magnoliopsida</taxon>
        <taxon>eudicotyledons</taxon>
        <taxon>Gunneridae</taxon>
        <taxon>Pentapetalae</taxon>
        <taxon>asterids</taxon>
        <taxon>lamiids</taxon>
        <taxon>Solanales</taxon>
        <taxon>Solanaceae</taxon>
        <taxon>Solanoideae</taxon>
        <taxon>Capsiceae</taxon>
        <taxon>Capsicum</taxon>
    </lineage>
</organism>
<evidence type="ECO:0000313" key="4">
    <source>
        <dbReference type="Proteomes" id="UP000224567"/>
    </source>
</evidence>
<reference evidence="4" key="2">
    <citation type="journal article" date="2017" name="J. Anim. Genet.">
        <title>Multiple reference genome sequences of hot pepper reveal the massive evolution of plant disease resistance genes by retroduplication.</title>
        <authorList>
            <person name="Kim S."/>
            <person name="Park J."/>
            <person name="Yeom S.-I."/>
            <person name="Kim Y.-M."/>
            <person name="Seo E."/>
            <person name="Kim K.-T."/>
            <person name="Kim M.-S."/>
            <person name="Lee J.M."/>
            <person name="Cheong K."/>
            <person name="Shin H.-S."/>
            <person name="Kim S.-B."/>
            <person name="Han K."/>
            <person name="Lee J."/>
            <person name="Park M."/>
            <person name="Lee H.-A."/>
            <person name="Lee H.-Y."/>
            <person name="Lee Y."/>
            <person name="Oh S."/>
            <person name="Lee J.H."/>
            <person name="Choi E."/>
            <person name="Choi E."/>
            <person name="Lee S.E."/>
            <person name="Jeon J."/>
            <person name="Kim H."/>
            <person name="Choi G."/>
            <person name="Song H."/>
            <person name="Lee J."/>
            <person name="Lee S.-C."/>
            <person name="Kwon J.-K."/>
            <person name="Lee H.-Y."/>
            <person name="Koo N."/>
            <person name="Hong Y."/>
            <person name="Kim R.W."/>
            <person name="Kang W.-H."/>
            <person name="Huh J.H."/>
            <person name="Kang B.-C."/>
            <person name="Yang T.-J."/>
            <person name="Lee Y.-H."/>
            <person name="Bennetzen J.L."/>
            <person name="Choi D."/>
        </authorList>
    </citation>
    <scope>NUCLEOTIDE SEQUENCE [LARGE SCALE GENOMIC DNA]</scope>
    <source>
        <strain evidence="4">cv. PBC81</strain>
    </source>
</reference>
<dbReference type="GO" id="GO:0006508">
    <property type="term" value="P:proteolysis"/>
    <property type="evidence" value="ECO:0007669"/>
    <property type="project" value="InterPro"/>
</dbReference>
<comment type="caution">
    <text evidence="3">The sequence shown here is derived from an EMBL/GenBank/DDBJ whole genome shotgun (WGS) entry which is preliminary data.</text>
</comment>
<protein>
    <recommendedName>
        <fullName evidence="2">Peptidase A1 domain-containing protein</fullName>
    </recommendedName>
</protein>
<evidence type="ECO:0000259" key="2">
    <source>
        <dbReference type="PROSITE" id="PS51767"/>
    </source>
</evidence>
<comment type="similarity">
    <text evidence="1">Belongs to the peptidase A1 family.</text>
</comment>
<dbReference type="AlphaFoldDB" id="A0A2G2WAS1"/>
<dbReference type="OrthoDB" id="851873at2759"/>
<reference evidence="3 4" key="1">
    <citation type="journal article" date="2017" name="Genome Biol.">
        <title>New reference genome sequences of hot pepper reveal the massive evolution of plant disease-resistance genes by retroduplication.</title>
        <authorList>
            <person name="Kim S."/>
            <person name="Park J."/>
            <person name="Yeom S.I."/>
            <person name="Kim Y.M."/>
            <person name="Seo E."/>
            <person name="Kim K.T."/>
            <person name="Kim M.S."/>
            <person name="Lee J.M."/>
            <person name="Cheong K."/>
            <person name="Shin H.S."/>
            <person name="Kim S.B."/>
            <person name="Han K."/>
            <person name="Lee J."/>
            <person name="Park M."/>
            <person name="Lee H.A."/>
            <person name="Lee H.Y."/>
            <person name="Lee Y."/>
            <person name="Oh S."/>
            <person name="Lee J.H."/>
            <person name="Choi E."/>
            <person name="Choi E."/>
            <person name="Lee S.E."/>
            <person name="Jeon J."/>
            <person name="Kim H."/>
            <person name="Choi G."/>
            <person name="Song H."/>
            <person name="Lee J."/>
            <person name="Lee S.C."/>
            <person name="Kwon J.K."/>
            <person name="Lee H.Y."/>
            <person name="Koo N."/>
            <person name="Hong Y."/>
            <person name="Kim R.W."/>
            <person name="Kang W.H."/>
            <person name="Huh J.H."/>
            <person name="Kang B.C."/>
            <person name="Yang T.J."/>
            <person name="Lee Y.H."/>
            <person name="Bennetzen J.L."/>
            <person name="Choi D."/>
        </authorList>
    </citation>
    <scope>NUCLEOTIDE SEQUENCE [LARGE SCALE GENOMIC DNA]</scope>
    <source>
        <strain evidence="4">cv. PBC81</strain>
    </source>
</reference>
<dbReference type="STRING" id="33114.A0A2G2WAS1"/>
<dbReference type="InterPro" id="IPR032799">
    <property type="entry name" value="TAXi_C"/>
</dbReference>
<dbReference type="Proteomes" id="UP000224567">
    <property type="component" value="Unassembled WGS sequence"/>
</dbReference>
<accession>A0A2G2WAS1</accession>
<proteinExistence type="inferred from homology"/>
<dbReference type="PANTHER" id="PTHR13683:SF850">
    <property type="entry name" value="PEPTIDASE A1 DOMAIN-CONTAINING PROTEIN"/>
    <property type="match status" value="1"/>
</dbReference>
<dbReference type="PANTHER" id="PTHR13683">
    <property type="entry name" value="ASPARTYL PROTEASES"/>
    <property type="match status" value="1"/>
</dbReference>